<accession>A0ABW3IFT7</accession>
<dbReference type="RefSeq" id="WP_380738807.1">
    <property type="nucleotide sequence ID" value="NZ_JBHTJP010000034.1"/>
</dbReference>
<dbReference type="NCBIfam" id="TIGR00014">
    <property type="entry name" value="arsC"/>
    <property type="match status" value="1"/>
</dbReference>
<dbReference type="PROSITE" id="PS51353">
    <property type="entry name" value="ARSC"/>
    <property type="match status" value="1"/>
</dbReference>
<dbReference type="InterPro" id="IPR006660">
    <property type="entry name" value="Arsenate_reductase-like"/>
</dbReference>
<dbReference type="Gene3D" id="3.40.30.10">
    <property type="entry name" value="Glutaredoxin"/>
    <property type="match status" value="1"/>
</dbReference>
<dbReference type="EC" id="1.20.4.1" evidence="4"/>
<evidence type="ECO:0000313" key="4">
    <source>
        <dbReference type="EMBL" id="MFD0976946.1"/>
    </source>
</evidence>
<dbReference type="InterPro" id="IPR006659">
    <property type="entry name" value="Arsenate_reductase"/>
</dbReference>
<keyword evidence="2 4" id="KW-0560">Oxidoreductase</keyword>
<dbReference type="EMBL" id="JBHTJP010000034">
    <property type="protein sequence ID" value="MFD0976946.1"/>
    <property type="molecule type" value="Genomic_DNA"/>
</dbReference>
<comment type="similarity">
    <text evidence="1 3">Belongs to the ArsC family.</text>
</comment>
<reference evidence="5" key="1">
    <citation type="journal article" date="2019" name="Int. J. Syst. Evol. Microbiol.">
        <title>The Global Catalogue of Microorganisms (GCM) 10K type strain sequencing project: providing services to taxonomists for standard genome sequencing and annotation.</title>
        <authorList>
            <consortium name="The Broad Institute Genomics Platform"/>
            <consortium name="The Broad Institute Genome Sequencing Center for Infectious Disease"/>
            <person name="Wu L."/>
            <person name="Ma J."/>
        </authorList>
    </citation>
    <scope>NUCLEOTIDE SEQUENCE [LARGE SCALE GENOMIC DNA]</scope>
    <source>
        <strain evidence="5">CCUG 60898</strain>
    </source>
</reference>
<dbReference type="Pfam" id="PF03960">
    <property type="entry name" value="ArsC"/>
    <property type="match status" value="1"/>
</dbReference>
<evidence type="ECO:0000256" key="2">
    <source>
        <dbReference type="ARBA" id="ARBA00023002"/>
    </source>
</evidence>
<evidence type="ECO:0000313" key="5">
    <source>
        <dbReference type="Proteomes" id="UP001597100"/>
    </source>
</evidence>
<proteinExistence type="inferred from homology"/>
<dbReference type="Proteomes" id="UP001597100">
    <property type="component" value="Unassembled WGS sequence"/>
</dbReference>
<dbReference type="SUPFAM" id="SSF52833">
    <property type="entry name" value="Thioredoxin-like"/>
    <property type="match status" value="1"/>
</dbReference>
<name>A0ABW3IFT7_9FLAO</name>
<evidence type="ECO:0000256" key="1">
    <source>
        <dbReference type="ARBA" id="ARBA00007198"/>
    </source>
</evidence>
<dbReference type="PANTHER" id="PTHR30041:SF4">
    <property type="entry name" value="ARSENATE REDUCTASE"/>
    <property type="match status" value="1"/>
</dbReference>
<evidence type="ECO:0000256" key="3">
    <source>
        <dbReference type="PROSITE-ProRule" id="PRU01282"/>
    </source>
</evidence>
<keyword evidence="5" id="KW-1185">Reference proteome</keyword>
<gene>
    <name evidence="4" type="primary">arsC</name>
    <name evidence="4" type="ORF">ACFQ1G_09090</name>
</gene>
<dbReference type="PANTHER" id="PTHR30041">
    <property type="entry name" value="ARSENATE REDUCTASE"/>
    <property type="match status" value="1"/>
</dbReference>
<sequence>MITIYHNPRCSKSRQGLEVLKESGEDFEIREYLKEPVTEEELSELLEKLSMAPIELVRTEEKIWKENYKNKDLSDRELIRVMVENPKLIQRPVVVKDNSAVVGRPVSNISEFIH</sequence>
<dbReference type="CDD" id="cd03034">
    <property type="entry name" value="ArsC_ArsC"/>
    <property type="match status" value="1"/>
</dbReference>
<comment type="caution">
    <text evidence="4">The sequence shown here is derived from an EMBL/GenBank/DDBJ whole genome shotgun (WGS) entry which is preliminary data.</text>
</comment>
<organism evidence="4 5">
    <name type="scientific">Salinimicrobium gaetbulicola</name>
    <dbReference type="NCBI Taxonomy" id="999702"/>
    <lineage>
        <taxon>Bacteria</taxon>
        <taxon>Pseudomonadati</taxon>
        <taxon>Bacteroidota</taxon>
        <taxon>Flavobacteriia</taxon>
        <taxon>Flavobacteriales</taxon>
        <taxon>Flavobacteriaceae</taxon>
        <taxon>Salinimicrobium</taxon>
    </lineage>
</organism>
<dbReference type="GO" id="GO:0008794">
    <property type="term" value="F:arsenate reductase (glutaredoxin) activity"/>
    <property type="evidence" value="ECO:0007669"/>
    <property type="project" value="UniProtKB-EC"/>
</dbReference>
<protein>
    <submittedName>
        <fullName evidence="4">Arsenate reductase (Glutaredoxin)</fullName>
        <ecNumber evidence="4">1.20.4.1</ecNumber>
    </submittedName>
</protein>
<dbReference type="InterPro" id="IPR036249">
    <property type="entry name" value="Thioredoxin-like_sf"/>
</dbReference>